<evidence type="ECO:0000313" key="2">
    <source>
        <dbReference type="EMBL" id="UVF62419.1"/>
    </source>
</evidence>
<feature type="transmembrane region" description="Helical" evidence="1">
    <location>
        <begin position="46"/>
        <end position="63"/>
    </location>
</feature>
<sequence length="100" mass="10884">MELLVILALITSGLVWNNFGYFSAWRKNKDSPDWEGFDRKKLRDDLILGAILGIGSYLYGVYQGGLIDIGTLQEFIGAVIAGFGLVAAVDKFIVGGILSK</sequence>
<keyword evidence="1" id="KW-0812">Transmembrane</keyword>
<keyword evidence="3" id="KW-1185">Reference proteome</keyword>
<protein>
    <submittedName>
        <fullName evidence="2">Uncharacterized protein</fullName>
    </submittedName>
</protein>
<feature type="transmembrane region" description="Helical" evidence="1">
    <location>
        <begin position="75"/>
        <end position="98"/>
    </location>
</feature>
<evidence type="ECO:0000256" key="1">
    <source>
        <dbReference type="SAM" id="Phobius"/>
    </source>
</evidence>
<keyword evidence="1" id="KW-1133">Transmembrane helix</keyword>
<dbReference type="EMBL" id="ON649701">
    <property type="protein sequence ID" value="UVF62419.1"/>
    <property type="molecule type" value="Genomic_DNA"/>
</dbReference>
<feature type="transmembrane region" description="Helical" evidence="1">
    <location>
        <begin position="6"/>
        <end position="25"/>
    </location>
</feature>
<evidence type="ECO:0000313" key="3">
    <source>
        <dbReference type="Proteomes" id="UP001156973"/>
    </source>
</evidence>
<keyword evidence="1" id="KW-0472">Membrane</keyword>
<accession>A0A976UAQ2</accession>
<dbReference type="KEGG" id="vg:80544970"/>
<dbReference type="Proteomes" id="UP001156973">
    <property type="component" value="Segment"/>
</dbReference>
<proteinExistence type="predicted"/>
<name>A0A976UAQ2_9CAUD</name>
<reference evidence="2 3" key="1">
    <citation type="submission" date="2022-05" db="EMBL/GenBank/DDBJ databases">
        <title>Diverse viruses of marine archaea discovered using metagenomics.</title>
        <authorList>
            <person name="Zhou Y."/>
        </authorList>
    </citation>
    <scope>NUCLEOTIDE SEQUENCE [LARGE SCALE GENOMIC DNA]</scope>
    <source>
        <strain evidence="2">YSH_922147</strain>
    </source>
</reference>
<organism evidence="2 3">
    <name type="scientific">Nitrososphaeria virus YSH_922147</name>
    <dbReference type="NCBI Taxonomy" id="3071323"/>
    <lineage>
        <taxon>Viruses</taxon>
        <taxon>Duplodnaviria</taxon>
        <taxon>Heunggongvirae</taxon>
        <taxon>Uroviricota</taxon>
        <taxon>Caudoviricetes</taxon>
        <taxon>Juravirales</taxon>
        <taxon>Yangangviridae</taxon>
        <taxon>Mathaucavirus</taxon>
        <taxon>Mathaucavirus yangshanense</taxon>
    </lineage>
</organism>